<evidence type="ECO:0000256" key="5">
    <source>
        <dbReference type="ARBA" id="ARBA00022723"/>
    </source>
</evidence>
<comment type="catalytic activity">
    <reaction evidence="11">
        <text>L-seryl-[protein] + ATP = O-phospho-L-seryl-[protein] + ADP + H(+)</text>
        <dbReference type="Rhea" id="RHEA:17989"/>
        <dbReference type="Rhea" id="RHEA-COMP:9863"/>
        <dbReference type="Rhea" id="RHEA-COMP:11604"/>
        <dbReference type="ChEBI" id="CHEBI:15378"/>
        <dbReference type="ChEBI" id="CHEBI:29999"/>
        <dbReference type="ChEBI" id="CHEBI:30616"/>
        <dbReference type="ChEBI" id="CHEBI:83421"/>
        <dbReference type="ChEBI" id="CHEBI:456216"/>
        <dbReference type="EC" id="2.7.11.1"/>
    </reaction>
</comment>
<dbReference type="InterPro" id="IPR051272">
    <property type="entry name" value="RIO-type_Ser/Thr_kinase"/>
</dbReference>
<dbReference type="GO" id="GO:0046872">
    <property type="term" value="F:metal ion binding"/>
    <property type="evidence" value="ECO:0007669"/>
    <property type="project" value="UniProtKB-KW"/>
</dbReference>
<keyword evidence="7 13" id="KW-0418">Kinase</keyword>
<comment type="similarity">
    <text evidence="1">Belongs to the protein kinase superfamily. RIO-type Ser/Thr kinase family.</text>
</comment>
<evidence type="ECO:0000256" key="8">
    <source>
        <dbReference type="ARBA" id="ARBA00022840"/>
    </source>
</evidence>
<evidence type="ECO:0000313" key="13">
    <source>
        <dbReference type="EMBL" id="GEE01342.1"/>
    </source>
</evidence>
<dbReference type="InterPro" id="IPR018934">
    <property type="entry name" value="RIO_dom"/>
</dbReference>
<keyword evidence="14" id="KW-1185">Reference proteome</keyword>
<dbReference type="PANTHER" id="PTHR45723">
    <property type="entry name" value="SERINE/THREONINE-PROTEIN KINASE RIO1"/>
    <property type="match status" value="1"/>
</dbReference>
<dbReference type="OrthoDB" id="9795258at2"/>
<evidence type="ECO:0000256" key="10">
    <source>
        <dbReference type="ARBA" id="ARBA00047899"/>
    </source>
</evidence>
<dbReference type="Pfam" id="PF01163">
    <property type="entry name" value="RIO1"/>
    <property type="match status" value="1"/>
</dbReference>
<dbReference type="EC" id="2.7.11.1" evidence="2"/>
<keyword evidence="3" id="KW-0723">Serine/threonine-protein kinase</keyword>
<dbReference type="SUPFAM" id="SSF56112">
    <property type="entry name" value="Protein kinase-like (PK-like)"/>
    <property type="match status" value="1"/>
</dbReference>
<name>A0A7I9V807_9ACTN</name>
<keyword evidence="9" id="KW-0460">Magnesium</keyword>
<reference evidence="14" key="1">
    <citation type="submission" date="2019-06" db="EMBL/GenBank/DDBJ databases">
        <title>Gordonia isolated from sludge of a wastewater treatment plant.</title>
        <authorList>
            <person name="Tamura T."/>
            <person name="Aoyama K."/>
            <person name="Kang Y."/>
            <person name="Saito S."/>
            <person name="Akiyama N."/>
            <person name="Yazawa K."/>
            <person name="Gonoi T."/>
            <person name="Mikami Y."/>
        </authorList>
    </citation>
    <scope>NUCLEOTIDE SEQUENCE [LARGE SCALE GENOMIC DNA]</scope>
    <source>
        <strain evidence="14">NBRC 107696</strain>
    </source>
</reference>
<dbReference type="GO" id="GO:0004674">
    <property type="term" value="F:protein serine/threonine kinase activity"/>
    <property type="evidence" value="ECO:0007669"/>
    <property type="project" value="UniProtKB-KW"/>
</dbReference>
<evidence type="ECO:0000256" key="1">
    <source>
        <dbReference type="ARBA" id="ARBA00009196"/>
    </source>
</evidence>
<evidence type="ECO:0000256" key="4">
    <source>
        <dbReference type="ARBA" id="ARBA00022679"/>
    </source>
</evidence>
<evidence type="ECO:0000256" key="9">
    <source>
        <dbReference type="ARBA" id="ARBA00022842"/>
    </source>
</evidence>
<dbReference type="EMBL" id="BJOV01000003">
    <property type="protein sequence ID" value="GEE01342.1"/>
    <property type="molecule type" value="Genomic_DNA"/>
</dbReference>
<evidence type="ECO:0000259" key="12">
    <source>
        <dbReference type="SMART" id="SM00090"/>
    </source>
</evidence>
<keyword evidence="4" id="KW-0808">Transferase</keyword>
<dbReference type="GO" id="GO:0005524">
    <property type="term" value="F:ATP binding"/>
    <property type="evidence" value="ECO:0007669"/>
    <property type="project" value="UniProtKB-KW"/>
</dbReference>
<dbReference type="InterPro" id="IPR011009">
    <property type="entry name" value="Kinase-like_dom_sf"/>
</dbReference>
<comment type="catalytic activity">
    <reaction evidence="10">
        <text>L-threonyl-[protein] + ATP = O-phospho-L-threonyl-[protein] + ADP + H(+)</text>
        <dbReference type="Rhea" id="RHEA:46608"/>
        <dbReference type="Rhea" id="RHEA-COMP:11060"/>
        <dbReference type="Rhea" id="RHEA-COMP:11605"/>
        <dbReference type="ChEBI" id="CHEBI:15378"/>
        <dbReference type="ChEBI" id="CHEBI:30013"/>
        <dbReference type="ChEBI" id="CHEBI:30616"/>
        <dbReference type="ChEBI" id="CHEBI:61977"/>
        <dbReference type="ChEBI" id="CHEBI:456216"/>
        <dbReference type="EC" id="2.7.11.1"/>
    </reaction>
</comment>
<protein>
    <recommendedName>
        <fullName evidence="2">non-specific serine/threonine protein kinase</fullName>
        <ecNumber evidence="2">2.7.11.1</ecNumber>
    </recommendedName>
</protein>
<dbReference type="Proteomes" id="UP000444960">
    <property type="component" value="Unassembled WGS sequence"/>
</dbReference>
<dbReference type="Gene3D" id="1.10.510.10">
    <property type="entry name" value="Transferase(Phosphotransferase) domain 1"/>
    <property type="match status" value="1"/>
</dbReference>
<keyword evidence="6" id="KW-0547">Nucleotide-binding</keyword>
<dbReference type="RefSeq" id="WP_161895148.1">
    <property type="nucleotide sequence ID" value="NZ_BJOV01000003.1"/>
</dbReference>
<dbReference type="InterPro" id="IPR000687">
    <property type="entry name" value="RIO_kinase"/>
</dbReference>
<accession>A0A7I9V807</accession>
<gene>
    <name evidence="13" type="ORF">nbrc107696_17880</name>
</gene>
<feature type="domain" description="RIO kinase" evidence="12">
    <location>
        <begin position="28"/>
        <end position="277"/>
    </location>
</feature>
<dbReference type="Gene3D" id="3.30.200.20">
    <property type="entry name" value="Phosphorylase Kinase, domain 1"/>
    <property type="match status" value="1"/>
</dbReference>
<sequence length="280" mass="31314">MTSYDEASSDADLYTFDYRPIDDPGDDQRFTRYWDVEPLQRGPQPVPGWLVTDRAALETDLGVLKTGKEADVHLLERAVPATGERCVLAAKRYRDDQHRSFRRNAGYTEGRRVRDSRVTRAVNRKSAFGREMAAGQWAHAEWESLVRCLHAGVPVPYPVQIDGTEILMELVAVDGSPAPRLAAVRPDRDLLVDWFDQLRGAMLAMSAAGFVHGDLSPYNVLAAGERLVIIDVPQMVDLIANPNGADFLQRDCTNMCDWFARRGLDVDPQELFGEVIAAAW</sequence>
<keyword evidence="8" id="KW-0067">ATP-binding</keyword>
<keyword evidence="5" id="KW-0479">Metal-binding</keyword>
<organism evidence="13 14">
    <name type="scientific">Gordonia spumicola</name>
    <dbReference type="NCBI Taxonomy" id="589161"/>
    <lineage>
        <taxon>Bacteria</taxon>
        <taxon>Bacillati</taxon>
        <taxon>Actinomycetota</taxon>
        <taxon>Actinomycetes</taxon>
        <taxon>Mycobacteriales</taxon>
        <taxon>Gordoniaceae</taxon>
        <taxon>Gordonia</taxon>
    </lineage>
</organism>
<evidence type="ECO:0000256" key="3">
    <source>
        <dbReference type="ARBA" id="ARBA00022527"/>
    </source>
</evidence>
<evidence type="ECO:0000256" key="11">
    <source>
        <dbReference type="ARBA" id="ARBA00048679"/>
    </source>
</evidence>
<comment type="caution">
    <text evidence="13">The sequence shown here is derived from an EMBL/GenBank/DDBJ whole genome shotgun (WGS) entry which is preliminary data.</text>
</comment>
<evidence type="ECO:0000256" key="7">
    <source>
        <dbReference type="ARBA" id="ARBA00022777"/>
    </source>
</evidence>
<evidence type="ECO:0000256" key="2">
    <source>
        <dbReference type="ARBA" id="ARBA00012513"/>
    </source>
</evidence>
<dbReference type="AlphaFoldDB" id="A0A7I9V807"/>
<evidence type="ECO:0000256" key="6">
    <source>
        <dbReference type="ARBA" id="ARBA00022741"/>
    </source>
</evidence>
<evidence type="ECO:0000313" key="14">
    <source>
        <dbReference type="Proteomes" id="UP000444960"/>
    </source>
</evidence>
<proteinExistence type="inferred from homology"/>
<dbReference type="SMART" id="SM00090">
    <property type="entry name" value="RIO"/>
    <property type="match status" value="1"/>
</dbReference>